<comment type="catalytic activity">
    <reaction evidence="9">
        <text>N(6)-dimethylallyladenosine(37) in tRNA + (sulfur carrier)-SH + AH2 + 2 S-adenosyl-L-methionine = 2-methylsulfanyl-N(6)-dimethylallyladenosine(37) in tRNA + (sulfur carrier)-H + 5'-deoxyadenosine + L-methionine + A + S-adenosyl-L-homocysteine + 2 H(+)</text>
        <dbReference type="Rhea" id="RHEA:37067"/>
        <dbReference type="Rhea" id="RHEA-COMP:10375"/>
        <dbReference type="Rhea" id="RHEA-COMP:10376"/>
        <dbReference type="Rhea" id="RHEA-COMP:14737"/>
        <dbReference type="Rhea" id="RHEA-COMP:14739"/>
        <dbReference type="ChEBI" id="CHEBI:13193"/>
        <dbReference type="ChEBI" id="CHEBI:15378"/>
        <dbReference type="ChEBI" id="CHEBI:17319"/>
        <dbReference type="ChEBI" id="CHEBI:17499"/>
        <dbReference type="ChEBI" id="CHEBI:29917"/>
        <dbReference type="ChEBI" id="CHEBI:57844"/>
        <dbReference type="ChEBI" id="CHEBI:57856"/>
        <dbReference type="ChEBI" id="CHEBI:59789"/>
        <dbReference type="ChEBI" id="CHEBI:64428"/>
        <dbReference type="ChEBI" id="CHEBI:74415"/>
        <dbReference type="ChEBI" id="CHEBI:74417"/>
        <dbReference type="EC" id="2.8.4.3"/>
    </reaction>
</comment>
<evidence type="ECO:0000313" key="13">
    <source>
        <dbReference type="EMBL" id="MBM7562576.1"/>
    </source>
</evidence>
<keyword evidence="7 9" id="KW-0411">Iron-sulfur</keyword>
<evidence type="ECO:0000256" key="1">
    <source>
        <dbReference type="ARBA" id="ARBA00003234"/>
    </source>
</evidence>
<dbReference type="InterPro" id="IPR038135">
    <property type="entry name" value="Methylthiotransferase_N_sf"/>
</dbReference>
<dbReference type="SFLD" id="SFLDG01082">
    <property type="entry name" value="B12-binding_domain_containing"/>
    <property type="match status" value="1"/>
</dbReference>
<keyword evidence="2 9" id="KW-0004">4Fe-4S</keyword>
<dbReference type="PANTHER" id="PTHR43020">
    <property type="entry name" value="CDK5 REGULATORY SUBUNIT-ASSOCIATED PROTEIN 1"/>
    <property type="match status" value="1"/>
</dbReference>
<dbReference type="Pfam" id="PF00919">
    <property type="entry name" value="UPF0004"/>
    <property type="match status" value="1"/>
</dbReference>
<dbReference type="InterPro" id="IPR006638">
    <property type="entry name" value="Elp3/MiaA/NifB-like_rSAM"/>
</dbReference>
<feature type="binding site" evidence="9">
    <location>
        <position position="50"/>
    </location>
    <ligand>
        <name>[4Fe-4S] cluster</name>
        <dbReference type="ChEBI" id="CHEBI:49883"/>
        <label>1</label>
    </ligand>
</feature>
<dbReference type="GO" id="GO:0035597">
    <property type="term" value="F:tRNA-2-methylthio-N(6)-dimethylallyladenosine(37) synthase activity"/>
    <property type="evidence" value="ECO:0007669"/>
    <property type="project" value="UniProtKB-EC"/>
</dbReference>
<comment type="similarity">
    <text evidence="9">Belongs to the methylthiotransferase family. MiaB subfamily.</text>
</comment>
<evidence type="ECO:0000313" key="14">
    <source>
        <dbReference type="Proteomes" id="UP000767854"/>
    </source>
</evidence>
<evidence type="ECO:0000256" key="2">
    <source>
        <dbReference type="ARBA" id="ARBA00022485"/>
    </source>
</evidence>
<feature type="binding site" evidence="9">
    <location>
        <position position="196"/>
    </location>
    <ligand>
        <name>[4Fe-4S] cluster</name>
        <dbReference type="ChEBI" id="CHEBI:49883"/>
        <label>2</label>
        <note>4Fe-4S-S-AdoMet</note>
    </ligand>
</feature>
<dbReference type="InterPro" id="IPR013848">
    <property type="entry name" value="Methylthiotransferase_N"/>
</dbReference>
<evidence type="ECO:0000259" key="10">
    <source>
        <dbReference type="PROSITE" id="PS50926"/>
    </source>
</evidence>
<keyword evidence="4 9" id="KW-0949">S-adenosyl-L-methionine</keyword>
<dbReference type="InterPro" id="IPR006463">
    <property type="entry name" value="MiaB_methiolase"/>
</dbReference>
<dbReference type="InterPro" id="IPR005839">
    <property type="entry name" value="Methylthiotransferase"/>
</dbReference>
<dbReference type="SFLD" id="SFLDS00029">
    <property type="entry name" value="Radical_SAM"/>
    <property type="match status" value="1"/>
</dbReference>
<feature type="binding site" evidence="9">
    <location>
        <position position="86"/>
    </location>
    <ligand>
        <name>[4Fe-4S] cluster</name>
        <dbReference type="ChEBI" id="CHEBI:49883"/>
        <label>1</label>
    </ligand>
</feature>
<sequence>MSNRKTLTIESVEEILERNDLMTQTIRNRNIQIQNETDAPQNAIIVTYGCQMNEHDSEKLDAMLVDMGYTIVSKLEDADFVIFNTCAVRENAEFKVYGNLGRIKKLKETKPNLVLAVCGCMMQQPHIVEEIKKKYRYVDLVFGTHNLHNFPILLNDYFEKHTQIIEVWDSQGDVIEGLHANRKKDVKAFVNIMYGCDNFCAYCIVPYTRGRERSRKPEDIINEVRELAQHGTKEVMLLGQNVNSYGKTLEAPMDFADLLRAVNDIEGIDRIRFMTSHPKDITQKLLETMASCDKICNYLHLPIQAGSDTILYKMNRKYTKAQYMDILKRAKALMPDLGVTTDIILGFPGETEADFQETLRVIKEVSYDSAFTYLYSKRTGTPAATHENQVSDADKHDRMNRLLEVLNPMIEAKMATFKDRLVEVLVEDYSKTSKEVLMGRTPQNHTVNFMGGPEWIGKTVTVKITRPKRFSLYGEIVASQEG</sequence>
<dbReference type="PROSITE" id="PS51918">
    <property type="entry name" value="RADICAL_SAM"/>
    <property type="match status" value="1"/>
</dbReference>
<dbReference type="PROSITE" id="PS01278">
    <property type="entry name" value="MTTASE_RADICAL"/>
    <property type="match status" value="1"/>
</dbReference>
<dbReference type="NCBIfam" id="TIGR00089">
    <property type="entry name" value="MiaB/RimO family radical SAM methylthiotransferase"/>
    <property type="match status" value="1"/>
</dbReference>
<comment type="subcellular location">
    <subcellularLocation>
        <location evidence="9">Cytoplasm</location>
    </subcellularLocation>
</comment>
<dbReference type="SFLD" id="SFLDF00273">
    <property type="entry name" value="(dimethylallyl)adenosine_tRNA"/>
    <property type="match status" value="1"/>
</dbReference>
<dbReference type="SUPFAM" id="SSF102114">
    <property type="entry name" value="Radical SAM enzymes"/>
    <property type="match status" value="1"/>
</dbReference>
<dbReference type="Gene3D" id="3.80.30.20">
    <property type="entry name" value="tm_1862 like domain"/>
    <property type="match status" value="1"/>
</dbReference>
<feature type="binding site" evidence="9">
    <location>
        <position position="120"/>
    </location>
    <ligand>
        <name>[4Fe-4S] cluster</name>
        <dbReference type="ChEBI" id="CHEBI:49883"/>
        <label>1</label>
    </ligand>
</feature>
<comment type="function">
    <text evidence="1 9">Catalyzes the methylthiolation of N6-(dimethylallyl)adenosine (i(6)A), leading to the formation of 2-methylthio-N6-(dimethylallyl)adenosine (ms(2)i(6)A) at position 37 in tRNAs that read codons beginning with uridine.</text>
</comment>
<dbReference type="PROSITE" id="PS50926">
    <property type="entry name" value="TRAM"/>
    <property type="match status" value="1"/>
</dbReference>
<dbReference type="InterPro" id="IPR007197">
    <property type="entry name" value="rSAM"/>
</dbReference>
<keyword evidence="9" id="KW-0819">tRNA processing</keyword>
<name>A0ABS2MT44_9FIRM</name>
<feature type="domain" description="TRAM" evidence="10">
    <location>
        <begin position="415"/>
        <end position="478"/>
    </location>
</feature>
<accession>A0ABS2MT44</accession>
<keyword evidence="5 9" id="KW-0479">Metal-binding</keyword>
<dbReference type="Gene3D" id="3.40.50.12160">
    <property type="entry name" value="Methylthiotransferase, N-terminal domain"/>
    <property type="match status" value="1"/>
</dbReference>
<dbReference type="PROSITE" id="PS51449">
    <property type="entry name" value="MTTASE_N"/>
    <property type="match status" value="1"/>
</dbReference>
<dbReference type="HAMAP" id="MF_01864">
    <property type="entry name" value="tRNA_metthiotr_MiaB"/>
    <property type="match status" value="1"/>
</dbReference>
<proteinExistence type="inferred from homology"/>
<evidence type="ECO:0000259" key="11">
    <source>
        <dbReference type="PROSITE" id="PS51449"/>
    </source>
</evidence>
<dbReference type="InterPro" id="IPR002792">
    <property type="entry name" value="TRAM_dom"/>
</dbReference>
<keyword evidence="6 9" id="KW-0408">Iron</keyword>
<evidence type="ECO:0000256" key="4">
    <source>
        <dbReference type="ARBA" id="ARBA00022691"/>
    </source>
</evidence>
<comment type="cofactor">
    <cofactor evidence="9">
        <name>[4Fe-4S] cluster</name>
        <dbReference type="ChEBI" id="CHEBI:49883"/>
    </cofactor>
    <text evidence="9">Binds 2 [4Fe-4S] clusters. One cluster is coordinated with 3 cysteines and an exchangeable S-adenosyl-L-methionine.</text>
</comment>
<dbReference type="NCBIfam" id="TIGR01574">
    <property type="entry name" value="miaB-methiolase"/>
    <property type="match status" value="1"/>
</dbReference>
<keyword evidence="14" id="KW-1185">Reference proteome</keyword>
<organism evidence="13 14">
    <name type="scientific">Fusibacter tunisiensis</name>
    <dbReference type="NCBI Taxonomy" id="1008308"/>
    <lineage>
        <taxon>Bacteria</taxon>
        <taxon>Bacillati</taxon>
        <taxon>Bacillota</taxon>
        <taxon>Clostridia</taxon>
        <taxon>Eubacteriales</taxon>
        <taxon>Eubacteriales Family XII. Incertae Sedis</taxon>
        <taxon>Fusibacter</taxon>
    </lineage>
</organism>
<dbReference type="CDD" id="cd01335">
    <property type="entry name" value="Radical_SAM"/>
    <property type="match status" value="1"/>
</dbReference>
<feature type="binding site" evidence="9">
    <location>
        <position position="200"/>
    </location>
    <ligand>
        <name>[4Fe-4S] cluster</name>
        <dbReference type="ChEBI" id="CHEBI:49883"/>
        <label>2</label>
        <note>4Fe-4S-S-AdoMet</note>
    </ligand>
</feature>
<dbReference type="InterPro" id="IPR023404">
    <property type="entry name" value="rSAM_horseshoe"/>
</dbReference>
<dbReference type="InterPro" id="IPR058240">
    <property type="entry name" value="rSAM_sf"/>
</dbReference>
<reference evidence="13 14" key="1">
    <citation type="submission" date="2021-01" db="EMBL/GenBank/DDBJ databases">
        <title>Genomic Encyclopedia of Type Strains, Phase IV (KMG-IV): sequencing the most valuable type-strain genomes for metagenomic binning, comparative biology and taxonomic classification.</title>
        <authorList>
            <person name="Goeker M."/>
        </authorList>
    </citation>
    <scope>NUCLEOTIDE SEQUENCE [LARGE SCALE GENOMIC DNA]</scope>
    <source>
        <strain evidence="13 14">DSM 24436</strain>
    </source>
</reference>
<dbReference type="EC" id="2.8.4.3" evidence="8 9"/>
<dbReference type="Pfam" id="PF01938">
    <property type="entry name" value="TRAM"/>
    <property type="match status" value="1"/>
</dbReference>
<keyword evidence="3 9" id="KW-0808">Transferase</keyword>
<dbReference type="PANTHER" id="PTHR43020:SF2">
    <property type="entry name" value="MITOCHONDRIAL TRNA METHYLTHIOTRANSFERASE CDK5RAP1"/>
    <property type="match status" value="1"/>
</dbReference>
<dbReference type="SFLD" id="SFLDG01061">
    <property type="entry name" value="methylthiotransferase"/>
    <property type="match status" value="1"/>
</dbReference>
<comment type="caution">
    <text evidence="13">The sequence shown here is derived from an EMBL/GenBank/DDBJ whole genome shotgun (WGS) entry which is preliminary data.</text>
</comment>
<evidence type="ECO:0000256" key="9">
    <source>
        <dbReference type="HAMAP-Rule" id="MF_01864"/>
    </source>
</evidence>
<evidence type="ECO:0000256" key="7">
    <source>
        <dbReference type="ARBA" id="ARBA00023014"/>
    </source>
</evidence>
<feature type="binding site" evidence="9">
    <location>
        <position position="203"/>
    </location>
    <ligand>
        <name>[4Fe-4S] cluster</name>
        <dbReference type="ChEBI" id="CHEBI:49883"/>
        <label>2</label>
        <note>4Fe-4S-S-AdoMet</note>
    </ligand>
</feature>
<feature type="domain" description="Radical SAM core" evidence="12">
    <location>
        <begin position="182"/>
        <end position="413"/>
    </location>
</feature>
<dbReference type="EMBL" id="JAFBDT010000022">
    <property type="protein sequence ID" value="MBM7562576.1"/>
    <property type="molecule type" value="Genomic_DNA"/>
</dbReference>
<evidence type="ECO:0000256" key="8">
    <source>
        <dbReference type="ARBA" id="ARBA00033765"/>
    </source>
</evidence>
<evidence type="ECO:0000256" key="3">
    <source>
        <dbReference type="ARBA" id="ARBA00022679"/>
    </source>
</evidence>
<dbReference type="SMART" id="SM00729">
    <property type="entry name" value="Elp3"/>
    <property type="match status" value="1"/>
</dbReference>
<dbReference type="InterPro" id="IPR020612">
    <property type="entry name" value="Methylthiotransferase_CS"/>
</dbReference>
<evidence type="ECO:0000256" key="6">
    <source>
        <dbReference type="ARBA" id="ARBA00023004"/>
    </source>
</evidence>
<feature type="domain" description="MTTase N-terminal" evidence="11">
    <location>
        <begin position="41"/>
        <end position="159"/>
    </location>
</feature>
<dbReference type="Pfam" id="PF04055">
    <property type="entry name" value="Radical_SAM"/>
    <property type="match status" value="1"/>
</dbReference>
<comment type="subunit">
    <text evidence="9">Monomer.</text>
</comment>
<keyword evidence="9" id="KW-0963">Cytoplasm</keyword>
<evidence type="ECO:0000256" key="5">
    <source>
        <dbReference type="ARBA" id="ARBA00022723"/>
    </source>
</evidence>
<dbReference type="Proteomes" id="UP000767854">
    <property type="component" value="Unassembled WGS sequence"/>
</dbReference>
<evidence type="ECO:0000259" key="12">
    <source>
        <dbReference type="PROSITE" id="PS51918"/>
    </source>
</evidence>
<protein>
    <recommendedName>
        <fullName evidence="8 9">tRNA-2-methylthio-N(6)-dimethylallyladenosine synthase</fullName>
        <ecNumber evidence="8 9">2.8.4.3</ecNumber>
    </recommendedName>
    <alternativeName>
        <fullName evidence="9">(Dimethylallyl)adenosine tRNA methylthiotransferase MiaB</fullName>
    </alternativeName>
    <alternativeName>
        <fullName evidence="9">tRNA-i(6)A37 methylthiotransferase</fullName>
    </alternativeName>
</protein>
<gene>
    <name evidence="9" type="primary">miaB</name>
    <name evidence="13" type="ORF">JOC49_002137</name>
</gene>